<organism evidence="1 2">
    <name type="scientific">Clunio marinus</name>
    <dbReference type="NCBI Taxonomy" id="568069"/>
    <lineage>
        <taxon>Eukaryota</taxon>
        <taxon>Metazoa</taxon>
        <taxon>Ecdysozoa</taxon>
        <taxon>Arthropoda</taxon>
        <taxon>Hexapoda</taxon>
        <taxon>Insecta</taxon>
        <taxon>Pterygota</taxon>
        <taxon>Neoptera</taxon>
        <taxon>Endopterygota</taxon>
        <taxon>Diptera</taxon>
        <taxon>Nematocera</taxon>
        <taxon>Chironomoidea</taxon>
        <taxon>Chironomidae</taxon>
        <taxon>Clunio</taxon>
    </lineage>
</organism>
<evidence type="ECO:0000313" key="1">
    <source>
        <dbReference type="EMBL" id="CRK88143.1"/>
    </source>
</evidence>
<accession>A0A1J1HJD7</accession>
<sequence>MKEIKKNDCDEARAKCQSFICMHLHMPLMRWKNKALHEDISIPFSKSTKNIFLRHKIKHTSLNYFYIINTTII</sequence>
<gene>
    <name evidence="1" type="ORF">CLUMA_CG001928</name>
</gene>
<evidence type="ECO:0000313" key="2">
    <source>
        <dbReference type="Proteomes" id="UP000183832"/>
    </source>
</evidence>
<proteinExistence type="predicted"/>
<name>A0A1J1HJD7_9DIPT</name>
<protein>
    <submittedName>
        <fullName evidence="1">CLUMA_CG001928, isoform A</fullName>
    </submittedName>
</protein>
<reference evidence="1 2" key="1">
    <citation type="submission" date="2015-04" db="EMBL/GenBank/DDBJ databases">
        <authorList>
            <person name="Syromyatnikov M.Y."/>
            <person name="Popov V.N."/>
        </authorList>
    </citation>
    <scope>NUCLEOTIDE SEQUENCE [LARGE SCALE GENOMIC DNA]</scope>
</reference>
<dbReference type="Proteomes" id="UP000183832">
    <property type="component" value="Unassembled WGS sequence"/>
</dbReference>
<keyword evidence="2" id="KW-1185">Reference proteome</keyword>
<dbReference type="AlphaFoldDB" id="A0A1J1HJD7"/>
<dbReference type="EMBL" id="CVRI01000006">
    <property type="protein sequence ID" value="CRK88143.1"/>
    <property type="molecule type" value="Genomic_DNA"/>
</dbReference>